<comment type="caution">
    <text evidence="3">The sequence shown here is derived from an EMBL/GenBank/DDBJ whole genome shotgun (WGS) entry which is preliminary data.</text>
</comment>
<sequence>MKNSSKGKKEKATTTSSVLSCETCGENFESRNKLFMHIGESGHAMLKAR</sequence>
<dbReference type="EMBL" id="JAUJYO010000015">
    <property type="protein sequence ID" value="KAK1297100.1"/>
    <property type="molecule type" value="Genomic_DNA"/>
</dbReference>
<dbReference type="PANTHER" id="PTHR45495:SF1">
    <property type="entry name" value="DNAJ PROTEIN JJJ1 HOMOLOG"/>
    <property type="match status" value="1"/>
</dbReference>
<protein>
    <recommendedName>
        <fullName evidence="2">C2H2-type domain-containing protein</fullName>
    </recommendedName>
</protein>
<reference evidence="3" key="1">
    <citation type="journal article" date="2023" name="Nat. Commun.">
        <title>Diploid and tetraploid genomes of Acorus and the evolution of monocots.</title>
        <authorList>
            <person name="Ma L."/>
            <person name="Liu K.W."/>
            <person name="Li Z."/>
            <person name="Hsiao Y.Y."/>
            <person name="Qi Y."/>
            <person name="Fu T."/>
            <person name="Tang G.D."/>
            <person name="Zhang D."/>
            <person name="Sun W.H."/>
            <person name="Liu D.K."/>
            <person name="Li Y."/>
            <person name="Chen G.Z."/>
            <person name="Liu X.D."/>
            <person name="Liao X.Y."/>
            <person name="Jiang Y.T."/>
            <person name="Yu X."/>
            <person name="Hao Y."/>
            <person name="Huang J."/>
            <person name="Zhao X.W."/>
            <person name="Ke S."/>
            <person name="Chen Y.Y."/>
            <person name="Wu W.L."/>
            <person name="Hsu J.L."/>
            <person name="Lin Y.F."/>
            <person name="Huang M.D."/>
            <person name="Li C.Y."/>
            <person name="Huang L."/>
            <person name="Wang Z.W."/>
            <person name="Zhao X."/>
            <person name="Zhong W.Y."/>
            <person name="Peng D.H."/>
            <person name="Ahmad S."/>
            <person name="Lan S."/>
            <person name="Zhang J.S."/>
            <person name="Tsai W.C."/>
            <person name="Van de Peer Y."/>
            <person name="Liu Z.J."/>
        </authorList>
    </citation>
    <scope>NUCLEOTIDE SEQUENCE</scope>
    <source>
        <strain evidence="3">CP</strain>
    </source>
</reference>
<evidence type="ECO:0000259" key="2">
    <source>
        <dbReference type="PROSITE" id="PS50157"/>
    </source>
</evidence>
<keyword evidence="4" id="KW-1185">Reference proteome</keyword>
<accession>A0AAV9D7D0</accession>
<proteinExistence type="predicted"/>
<dbReference type="PROSITE" id="PS00028">
    <property type="entry name" value="ZINC_FINGER_C2H2_1"/>
    <property type="match status" value="1"/>
</dbReference>
<feature type="domain" description="C2H2-type" evidence="2">
    <location>
        <begin position="19"/>
        <end position="48"/>
    </location>
</feature>
<evidence type="ECO:0000313" key="3">
    <source>
        <dbReference type="EMBL" id="KAK1297100.1"/>
    </source>
</evidence>
<reference evidence="3" key="2">
    <citation type="submission" date="2023-06" db="EMBL/GenBank/DDBJ databases">
        <authorList>
            <person name="Ma L."/>
            <person name="Liu K.-W."/>
            <person name="Li Z."/>
            <person name="Hsiao Y.-Y."/>
            <person name="Qi Y."/>
            <person name="Fu T."/>
            <person name="Tang G."/>
            <person name="Zhang D."/>
            <person name="Sun W.-H."/>
            <person name="Liu D.-K."/>
            <person name="Li Y."/>
            <person name="Chen G.-Z."/>
            <person name="Liu X.-D."/>
            <person name="Liao X.-Y."/>
            <person name="Jiang Y.-T."/>
            <person name="Yu X."/>
            <person name="Hao Y."/>
            <person name="Huang J."/>
            <person name="Zhao X.-W."/>
            <person name="Ke S."/>
            <person name="Chen Y.-Y."/>
            <person name="Wu W.-L."/>
            <person name="Hsu J.-L."/>
            <person name="Lin Y.-F."/>
            <person name="Huang M.-D."/>
            <person name="Li C.-Y."/>
            <person name="Huang L."/>
            <person name="Wang Z.-W."/>
            <person name="Zhao X."/>
            <person name="Zhong W.-Y."/>
            <person name="Peng D.-H."/>
            <person name="Ahmad S."/>
            <person name="Lan S."/>
            <person name="Zhang J.-S."/>
            <person name="Tsai W.-C."/>
            <person name="Van De Peer Y."/>
            <person name="Liu Z.-J."/>
        </authorList>
    </citation>
    <scope>NUCLEOTIDE SEQUENCE</scope>
    <source>
        <strain evidence="3">CP</strain>
        <tissue evidence="3">Leaves</tissue>
    </source>
</reference>
<keyword evidence="1" id="KW-0862">Zinc</keyword>
<dbReference type="PANTHER" id="PTHR45495">
    <property type="entry name" value="DNAJ PROTEIN JJJ1 HOMOLOG"/>
    <property type="match status" value="1"/>
</dbReference>
<keyword evidence="1" id="KW-0479">Metal-binding</keyword>
<dbReference type="InterPro" id="IPR044648">
    <property type="entry name" value="JJJ1_plant"/>
</dbReference>
<evidence type="ECO:0000313" key="4">
    <source>
        <dbReference type="Proteomes" id="UP001180020"/>
    </source>
</evidence>
<dbReference type="GO" id="GO:0008270">
    <property type="term" value="F:zinc ion binding"/>
    <property type="evidence" value="ECO:0007669"/>
    <property type="project" value="UniProtKB-KW"/>
</dbReference>
<dbReference type="Proteomes" id="UP001180020">
    <property type="component" value="Unassembled WGS sequence"/>
</dbReference>
<keyword evidence="1" id="KW-0863">Zinc-finger</keyword>
<dbReference type="InterPro" id="IPR013087">
    <property type="entry name" value="Znf_C2H2_type"/>
</dbReference>
<gene>
    <name evidence="3" type="ORF">QJS10_CPB15g01428</name>
</gene>
<dbReference type="PROSITE" id="PS50157">
    <property type="entry name" value="ZINC_FINGER_C2H2_2"/>
    <property type="match status" value="1"/>
</dbReference>
<evidence type="ECO:0000256" key="1">
    <source>
        <dbReference type="PROSITE-ProRule" id="PRU00042"/>
    </source>
</evidence>
<name>A0AAV9D7D0_ACOCL</name>
<organism evidence="3 4">
    <name type="scientific">Acorus calamus</name>
    <name type="common">Sweet flag</name>
    <dbReference type="NCBI Taxonomy" id="4465"/>
    <lineage>
        <taxon>Eukaryota</taxon>
        <taxon>Viridiplantae</taxon>
        <taxon>Streptophyta</taxon>
        <taxon>Embryophyta</taxon>
        <taxon>Tracheophyta</taxon>
        <taxon>Spermatophyta</taxon>
        <taxon>Magnoliopsida</taxon>
        <taxon>Liliopsida</taxon>
        <taxon>Acoraceae</taxon>
        <taxon>Acorus</taxon>
    </lineage>
</organism>
<dbReference type="AlphaFoldDB" id="A0AAV9D7D0"/>